<evidence type="ECO:0000256" key="1">
    <source>
        <dbReference type="SAM" id="Phobius"/>
    </source>
</evidence>
<reference evidence="3 4" key="2">
    <citation type="submission" date="2020-07" db="EMBL/GenBank/DDBJ databases">
        <authorList>
            <person name="Yu X."/>
        </authorList>
    </citation>
    <scope>NUCLEOTIDE SEQUENCE [LARGE SCALE GENOMIC DNA]</scope>
    <source>
        <strain evidence="4">24</strain>
    </source>
</reference>
<evidence type="ECO:0000313" key="4">
    <source>
        <dbReference type="Proteomes" id="UP000510682"/>
    </source>
</evidence>
<dbReference type="Proteomes" id="UP000510682">
    <property type="component" value="Chromosome"/>
</dbReference>
<reference evidence="4" key="3">
    <citation type="submission" date="2023-07" db="EMBL/GenBank/DDBJ databases">
        <title>Description of Mycobacterium gordonae subsp. intergordonae subsp.nov. and Mycobacterium gordonae subsp. gordonae subsp. nov.</title>
        <authorList>
            <person name="Huang H."/>
        </authorList>
    </citation>
    <scope>NUCLEOTIDE SEQUENCE [LARGE SCALE GENOMIC DNA]</scope>
    <source>
        <strain evidence="4">24</strain>
    </source>
</reference>
<accession>A0A7D6EAI2</accession>
<dbReference type="EMBL" id="CP059165">
    <property type="protein sequence ID" value="QLL08705.1"/>
    <property type="molecule type" value="Genomic_DNA"/>
</dbReference>
<dbReference type="InterPro" id="IPR003399">
    <property type="entry name" value="Mce/MlaD"/>
</dbReference>
<name>A0A7D6EAI2_9MYCO</name>
<evidence type="ECO:0000313" key="3">
    <source>
        <dbReference type="EMBL" id="QLL08705.1"/>
    </source>
</evidence>
<gene>
    <name evidence="3" type="ORF">H0P51_07255</name>
</gene>
<dbReference type="KEGG" id="mgor:H0P51_07255"/>
<organism evidence="3 4">
    <name type="scientific">Mycobacterium vicinigordonae</name>
    <dbReference type="NCBI Taxonomy" id="1719132"/>
    <lineage>
        <taxon>Bacteria</taxon>
        <taxon>Bacillati</taxon>
        <taxon>Actinomycetota</taxon>
        <taxon>Actinomycetes</taxon>
        <taxon>Mycobacteriales</taxon>
        <taxon>Mycobacteriaceae</taxon>
        <taxon>Mycobacterium</taxon>
    </lineage>
</organism>
<dbReference type="Pfam" id="PF02470">
    <property type="entry name" value="MlaD"/>
    <property type="match status" value="1"/>
</dbReference>
<dbReference type="InterPro" id="IPR052336">
    <property type="entry name" value="MlaD_Phospholipid_Transporter"/>
</dbReference>
<evidence type="ECO:0000259" key="2">
    <source>
        <dbReference type="Pfam" id="PF02470"/>
    </source>
</evidence>
<keyword evidence="1" id="KW-0472">Membrane</keyword>
<keyword evidence="4" id="KW-1185">Reference proteome</keyword>
<dbReference type="RefSeq" id="WP_180917290.1">
    <property type="nucleotide sequence ID" value="NZ_CP059165.1"/>
</dbReference>
<feature type="domain" description="Mce/MlaD" evidence="2">
    <location>
        <begin position="44"/>
        <end position="114"/>
    </location>
</feature>
<sequence length="326" mass="36272">MQSLRKRRLLQHPTTWGAGAFAVATVVALVLAYSYVSPPWERIVTFYTDDSATMRPGDEVRIAGVRVGAVKDLSLEANQVRVRLRVDKTAHVGDQSNVDVRMLTVVGGYYVNIDSIGRAELGSNSAIPRERVTMPYSLIRALSDTTDVVQQVNPKPINESLNDIQAGLQGSNIQSLSAIVDAGNSIMSTIERQRGQITSILNVSNQYIDALTDYRDQLVPLVRKISIIVATLELYERGFAKAIDGLGDTVLSLKPVSDFYENHRQEFIEKVRQHQHRVREFVERNGVTIRVLHRLQNLFDRILNAQNARPALLATDLCIPTPGTPC</sequence>
<reference evidence="4" key="1">
    <citation type="submission" date="2020-07" db="EMBL/GenBank/DDBJ databases">
        <title>Description of Mycobacterium gordonae subsp. intergordonae subsp.nov. and Mycobacterium gordonae subsp. gordonae subsp. nov.</title>
        <authorList>
            <person name="Yu X."/>
        </authorList>
    </citation>
    <scope>NUCLEOTIDE SEQUENCE [LARGE SCALE GENOMIC DNA]</scope>
    <source>
        <strain evidence="4">24</strain>
    </source>
</reference>
<proteinExistence type="predicted"/>
<dbReference type="PANTHER" id="PTHR33371:SF4">
    <property type="entry name" value="INTERMEMBRANE PHOSPHOLIPID TRANSPORT SYSTEM BINDING PROTEIN MLAD"/>
    <property type="match status" value="1"/>
</dbReference>
<dbReference type="PANTHER" id="PTHR33371">
    <property type="entry name" value="INTERMEMBRANE PHOSPHOLIPID TRANSPORT SYSTEM BINDING PROTEIN MLAD-RELATED"/>
    <property type="match status" value="1"/>
</dbReference>
<feature type="transmembrane region" description="Helical" evidence="1">
    <location>
        <begin position="16"/>
        <end position="36"/>
    </location>
</feature>
<keyword evidence="1" id="KW-0812">Transmembrane</keyword>
<keyword evidence="1" id="KW-1133">Transmembrane helix</keyword>
<protein>
    <submittedName>
        <fullName evidence="3">MCE family protein</fullName>
    </submittedName>
</protein>
<dbReference type="AlphaFoldDB" id="A0A7D6EAI2"/>